<comment type="subunit">
    <text evidence="2 7">Heterodimer of SbcC and SbcD.</text>
</comment>
<feature type="domain" description="Calcineurin-like phosphoesterase" evidence="8">
    <location>
        <begin position="1"/>
        <end position="226"/>
    </location>
</feature>
<evidence type="ECO:0000256" key="1">
    <source>
        <dbReference type="ARBA" id="ARBA00010555"/>
    </source>
</evidence>
<comment type="caution">
    <text evidence="10">The sequence shown here is derived from an EMBL/GenBank/DDBJ whole genome shotgun (WGS) entry which is preliminary data.</text>
</comment>
<dbReference type="Gene3D" id="3.60.21.10">
    <property type="match status" value="1"/>
</dbReference>
<dbReference type="EMBL" id="JALBUS010000004">
    <property type="protein sequence ID" value="MDX8416925.1"/>
    <property type="molecule type" value="Genomic_DNA"/>
</dbReference>
<keyword evidence="7" id="KW-0233">DNA recombination</keyword>
<dbReference type="Proteomes" id="UP001285244">
    <property type="component" value="Unassembled WGS sequence"/>
</dbReference>
<feature type="domain" description="Nuclease SbcCD subunit D C-terminal" evidence="9">
    <location>
        <begin position="276"/>
        <end position="330"/>
    </location>
</feature>
<dbReference type="InterPro" id="IPR004593">
    <property type="entry name" value="SbcD"/>
</dbReference>
<evidence type="ECO:0000256" key="4">
    <source>
        <dbReference type="ARBA" id="ARBA00022722"/>
    </source>
</evidence>
<dbReference type="PANTHER" id="PTHR30337:SF0">
    <property type="entry name" value="NUCLEASE SBCCD SUBUNIT D"/>
    <property type="match status" value="1"/>
</dbReference>
<evidence type="ECO:0000256" key="5">
    <source>
        <dbReference type="ARBA" id="ARBA00022801"/>
    </source>
</evidence>
<sequence>MKIFHLSDLHIGMNLMNYDLIEDQRYVFDQIIAYAKKEKPDVILIAGDIYDKAVPSAQAIELFDAFISTLAMALPSCVFMMISGNHDSAPRIDCFRHILSKQNIYMIGQPPQNKTESIFTIDINDAYGPVRFFLLPFIKPSMVRSIFEEDGLSYDASMRKLLQREHIDPSIRNIFVAHQFFVPKGSDPSSIERMDSEVCTVGNIDQIYSDILAPFDYVALGHIHKPTKVGKETIQYCGTPMPYSLSEAGQEKHIVMIQIKEKEKIAIQYLPLAPIHPIRKLSGSLETLLDQACEDYVSLELTDQTNIYVAEIQKQLRTAFPHLLEIKRAFGYTSSYQTISSSEPIADPWTLCSQFLGPMNTEEERALKDILNAVLEVEE</sequence>
<dbReference type="Pfam" id="PF12320">
    <property type="entry name" value="SbcD_C"/>
    <property type="match status" value="1"/>
</dbReference>
<proteinExistence type="inferred from homology"/>
<dbReference type="InterPro" id="IPR026843">
    <property type="entry name" value="SbcD_C"/>
</dbReference>
<keyword evidence="7" id="KW-0255">Endonuclease</keyword>
<evidence type="ECO:0000313" key="10">
    <source>
        <dbReference type="EMBL" id="MDX8416925.1"/>
    </source>
</evidence>
<evidence type="ECO:0000256" key="3">
    <source>
        <dbReference type="ARBA" id="ARBA00013365"/>
    </source>
</evidence>
<evidence type="ECO:0000256" key="6">
    <source>
        <dbReference type="ARBA" id="ARBA00022839"/>
    </source>
</evidence>
<evidence type="ECO:0000259" key="8">
    <source>
        <dbReference type="Pfam" id="PF00149"/>
    </source>
</evidence>
<dbReference type="Pfam" id="PF00149">
    <property type="entry name" value="Metallophos"/>
    <property type="match status" value="1"/>
</dbReference>
<dbReference type="GO" id="GO:0004527">
    <property type="term" value="F:exonuclease activity"/>
    <property type="evidence" value="ECO:0007669"/>
    <property type="project" value="UniProtKB-KW"/>
</dbReference>
<dbReference type="InterPro" id="IPR050535">
    <property type="entry name" value="DNA_Repair-Maintenance_Comp"/>
</dbReference>
<keyword evidence="7" id="KW-0235">DNA replication</keyword>
<keyword evidence="6 7" id="KW-0269">Exonuclease</keyword>
<keyword evidence="4 7" id="KW-0540">Nuclease</keyword>
<accession>A0ABU4WK38</accession>
<evidence type="ECO:0000259" key="9">
    <source>
        <dbReference type="Pfam" id="PF12320"/>
    </source>
</evidence>
<organism evidence="10 11">
    <name type="scientific">Absicoccus intestinalis</name>
    <dbReference type="NCBI Taxonomy" id="2926319"/>
    <lineage>
        <taxon>Bacteria</taxon>
        <taxon>Bacillati</taxon>
        <taxon>Bacillota</taxon>
        <taxon>Erysipelotrichia</taxon>
        <taxon>Erysipelotrichales</taxon>
        <taxon>Erysipelotrichaceae</taxon>
        <taxon>Absicoccus</taxon>
    </lineage>
</organism>
<dbReference type="InterPro" id="IPR041796">
    <property type="entry name" value="Mre11_N"/>
</dbReference>
<dbReference type="RefSeq" id="WP_320325238.1">
    <property type="nucleotide sequence ID" value="NZ_JALBUS010000004.1"/>
</dbReference>
<gene>
    <name evidence="7" type="primary">sbcD</name>
    <name evidence="10" type="ORF">MOZ64_03590</name>
</gene>
<comment type="function">
    <text evidence="7">SbcCD cleaves DNA hairpin structures. These structures can inhibit DNA replication and are intermediates in certain DNA recombination reactions. The complex acts as a 3'-&gt;5' double strand exonuclease that can open hairpins. It also has a 5' single-strand endonuclease activity.</text>
</comment>
<protein>
    <recommendedName>
        <fullName evidence="3 7">Nuclease SbcCD subunit D</fullName>
    </recommendedName>
</protein>
<dbReference type="InterPro" id="IPR029052">
    <property type="entry name" value="Metallo-depent_PP-like"/>
</dbReference>
<keyword evidence="11" id="KW-1185">Reference proteome</keyword>
<evidence type="ECO:0000313" key="11">
    <source>
        <dbReference type="Proteomes" id="UP001285244"/>
    </source>
</evidence>
<dbReference type="CDD" id="cd00840">
    <property type="entry name" value="MPP_Mre11_N"/>
    <property type="match status" value="1"/>
</dbReference>
<name>A0ABU4WK38_9FIRM</name>
<dbReference type="SUPFAM" id="SSF56300">
    <property type="entry name" value="Metallo-dependent phosphatases"/>
    <property type="match status" value="1"/>
</dbReference>
<dbReference type="InterPro" id="IPR004843">
    <property type="entry name" value="Calcineurin-like_PHP"/>
</dbReference>
<evidence type="ECO:0000256" key="2">
    <source>
        <dbReference type="ARBA" id="ARBA00011322"/>
    </source>
</evidence>
<dbReference type="NCBIfam" id="TIGR00619">
    <property type="entry name" value="sbcd"/>
    <property type="match status" value="1"/>
</dbReference>
<reference evidence="10 11" key="1">
    <citation type="submission" date="2022-03" db="EMBL/GenBank/DDBJ databases">
        <title>Novel taxa within the pig intestine.</title>
        <authorList>
            <person name="Wylensek D."/>
            <person name="Bishof K."/>
            <person name="Afrizal A."/>
            <person name="Clavel T."/>
        </authorList>
    </citation>
    <scope>NUCLEOTIDE SEQUENCE [LARGE SCALE GENOMIC DNA]</scope>
    <source>
        <strain evidence="10 11">Cla-KB-P134</strain>
    </source>
</reference>
<dbReference type="PANTHER" id="PTHR30337">
    <property type="entry name" value="COMPONENT OF ATP-DEPENDENT DSDNA EXONUCLEASE"/>
    <property type="match status" value="1"/>
</dbReference>
<comment type="similarity">
    <text evidence="1 7">Belongs to the SbcD family.</text>
</comment>
<keyword evidence="5 7" id="KW-0378">Hydrolase</keyword>
<evidence type="ECO:0000256" key="7">
    <source>
        <dbReference type="RuleBase" id="RU363069"/>
    </source>
</evidence>